<gene>
    <name evidence="1" type="ORF">BCL79_0536</name>
</gene>
<reference evidence="1 2" key="1">
    <citation type="submission" date="2018-10" db="EMBL/GenBank/DDBJ databases">
        <title>Comparative analysis of microorganisms from saline springs in Andes Mountain Range, Colombia.</title>
        <authorList>
            <person name="Rubin E."/>
        </authorList>
    </citation>
    <scope>NUCLEOTIDE SEQUENCE [LARGE SCALE GENOMIC DNA]</scope>
    <source>
        <strain evidence="1 2">USBA GBX 843</strain>
    </source>
</reference>
<organism evidence="1 2">
    <name type="scientific">Stenotrophomonas rhizophila</name>
    <dbReference type="NCBI Taxonomy" id="216778"/>
    <lineage>
        <taxon>Bacteria</taxon>
        <taxon>Pseudomonadati</taxon>
        <taxon>Pseudomonadota</taxon>
        <taxon>Gammaproteobacteria</taxon>
        <taxon>Lysobacterales</taxon>
        <taxon>Lysobacteraceae</taxon>
        <taxon>Stenotrophomonas</taxon>
    </lineage>
</organism>
<evidence type="ECO:0000313" key="2">
    <source>
        <dbReference type="Proteomes" id="UP000274786"/>
    </source>
</evidence>
<comment type="caution">
    <text evidence="1">The sequence shown here is derived from an EMBL/GenBank/DDBJ whole genome shotgun (WGS) entry which is preliminary data.</text>
</comment>
<dbReference type="AlphaFoldDB" id="A0A498CRD3"/>
<proteinExistence type="predicted"/>
<protein>
    <submittedName>
        <fullName evidence="1">Uncharacterized protein</fullName>
    </submittedName>
</protein>
<sequence length="40" mass="4471">MSGYRLQWQQAVAEQRRLHGGPDGLKVLSSEAAYRDMPAP</sequence>
<dbReference type="Proteomes" id="UP000274786">
    <property type="component" value="Unassembled WGS sequence"/>
</dbReference>
<name>A0A498CRD3_9GAMM</name>
<accession>A0A498CRD3</accession>
<evidence type="ECO:0000313" key="1">
    <source>
        <dbReference type="EMBL" id="RLK56162.1"/>
    </source>
</evidence>
<dbReference type="EMBL" id="RCDC01000004">
    <property type="protein sequence ID" value="RLK56162.1"/>
    <property type="molecule type" value="Genomic_DNA"/>
</dbReference>
<dbReference type="RefSeq" id="WP_259462083.1">
    <property type="nucleotide sequence ID" value="NZ_RCDC01000004.1"/>
</dbReference>